<sequence>MPYVVVRGNLGMANTKVYGLSLHEAEQITARLRPGPKNDNKDELTYYNSAIYVMNQLEYFFGYRVITCASQGDSGQPIWTLTRPY</sequence>
<dbReference type="AlphaFoldDB" id="A0AAD8E3I8"/>
<name>A0AAD8E3I8_DIPPU</name>
<evidence type="ECO:0000313" key="2">
    <source>
        <dbReference type="Proteomes" id="UP001233999"/>
    </source>
</evidence>
<dbReference type="EMBL" id="JASPKZ010009828">
    <property type="protein sequence ID" value="KAJ9575576.1"/>
    <property type="molecule type" value="Genomic_DNA"/>
</dbReference>
<protein>
    <submittedName>
        <fullName evidence="1">Uncharacterized protein</fullName>
    </submittedName>
</protein>
<reference evidence="1" key="1">
    <citation type="journal article" date="2023" name="IScience">
        <title>Live-bearing cockroach genome reveals convergent evolutionary mechanisms linked to viviparity in insects and beyond.</title>
        <authorList>
            <person name="Fouks B."/>
            <person name="Harrison M.C."/>
            <person name="Mikhailova A.A."/>
            <person name="Marchal E."/>
            <person name="English S."/>
            <person name="Carruthers M."/>
            <person name="Jennings E.C."/>
            <person name="Chiamaka E.L."/>
            <person name="Frigard R.A."/>
            <person name="Pippel M."/>
            <person name="Attardo G.M."/>
            <person name="Benoit J.B."/>
            <person name="Bornberg-Bauer E."/>
            <person name="Tobe S.S."/>
        </authorList>
    </citation>
    <scope>NUCLEOTIDE SEQUENCE</scope>
    <source>
        <strain evidence="1">Stay&amp;Tobe</strain>
    </source>
</reference>
<proteinExistence type="predicted"/>
<gene>
    <name evidence="1" type="ORF">L9F63_007510</name>
</gene>
<evidence type="ECO:0000313" key="1">
    <source>
        <dbReference type="EMBL" id="KAJ9575576.1"/>
    </source>
</evidence>
<organism evidence="1 2">
    <name type="scientific">Diploptera punctata</name>
    <name type="common">Pacific beetle cockroach</name>
    <dbReference type="NCBI Taxonomy" id="6984"/>
    <lineage>
        <taxon>Eukaryota</taxon>
        <taxon>Metazoa</taxon>
        <taxon>Ecdysozoa</taxon>
        <taxon>Arthropoda</taxon>
        <taxon>Hexapoda</taxon>
        <taxon>Insecta</taxon>
        <taxon>Pterygota</taxon>
        <taxon>Neoptera</taxon>
        <taxon>Polyneoptera</taxon>
        <taxon>Dictyoptera</taxon>
        <taxon>Blattodea</taxon>
        <taxon>Blaberoidea</taxon>
        <taxon>Blaberidae</taxon>
        <taxon>Diplopterinae</taxon>
        <taxon>Diploptera</taxon>
    </lineage>
</organism>
<accession>A0AAD8E3I8</accession>
<keyword evidence="2" id="KW-1185">Reference proteome</keyword>
<reference evidence="1" key="2">
    <citation type="submission" date="2023-05" db="EMBL/GenBank/DDBJ databases">
        <authorList>
            <person name="Fouks B."/>
        </authorList>
    </citation>
    <scope>NUCLEOTIDE SEQUENCE</scope>
    <source>
        <strain evidence="1">Stay&amp;Tobe</strain>
        <tissue evidence="1">Testes</tissue>
    </source>
</reference>
<dbReference type="Proteomes" id="UP001233999">
    <property type="component" value="Unassembled WGS sequence"/>
</dbReference>
<comment type="caution">
    <text evidence="1">The sequence shown here is derived from an EMBL/GenBank/DDBJ whole genome shotgun (WGS) entry which is preliminary data.</text>
</comment>